<gene>
    <name evidence="3" type="ORF">FIBSPDRAFT_950038</name>
</gene>
<dbReference type="STRING" id="436010.A0A166P299"/>
<accession>A0A166P299</accession>
<organism evidence="3 4">
    <name type="scientific">Athelia psychrophila</name>
    <dbReference type="NCBI Taxonomy" id="1759441"/>
    <lineage>
        <taxon>Eukaryota</taxon>
        <taxon>Fungi</taxon>
        <taxon>Dikarya</taxon>
        <taxon>Basidiomycota</taxon>
        <taxon>Agaricomycotina</taxon>
        <taxon>Agaricomycetes</taxon>
        <taxon>Agaricomycetidae</taxon>
        <taxon>Atheliales</taxon>
        <taxon>Atheliaceae</taxon>
        <taxon>Athelia</taxon>
    </lineage>
</organism>
<sequence length="321" mass="35598">MSAVEPESHRGVHHYRIPASRHHAPPSHRSSSRHSTLPSDVSDVEEDGIGMLSDIADSSSWPGVTTLIYSGRNKIDLKPQSKHIKELLRVAVEEFRGDLFFVCTFPKLSTKVTMLHQVLRRAARALDLPQEICTRLKEDPEYNEALGAVPWARVSEWRAPLKDKAFAAINTQYGSTPDALSALLHEHGYIYPGDPLKPRKNKQPYEHAAFVLLLRDFYFTKNDEDDSTEMPDSMIASVAASIHSSLKDRQNGLSSPSVFSADAVSDIYETHMLVLEGLKATHRHALKVKLYNDVMASIQPSVSAHAQANAALACINLSAIE</sequence>
<feature type="compositionally biased region" description="Basic residues" evidence="1">
    <location>
        <begin position="11"/>
        <end position="32"/>
    </location>
</feature>
<dbReference type="AlphaFoldDB" id="A0A166P299"/>
<evidence type="ECO:0000313" key="4">
    <source>
        <dbReference type="Proteomes" id="UP000076532"/>
    </source>
</evidence>
<feature type="region of interest" description="Disordered" evidence="1">
    <location>
        <begin position="1"/>
        <end position="43"/>
    </location>
</feature>
<dbReference type="OrthoDB" id="3225557at2759"/>
<evidence type="ECO:0000259" key="2">
    <source>
        <dbReference type="Pfam" id="PF20149"/>
    </source>
</evidence>
<reference evidence="3 4" key="1">
    <citation type="journal article" date="2016" name="Mol. Biol. Evol.">
        <title>Comparative Genomics of Early-Diverging Mushroom-Forming Fungi Provides Insights into the Origins of Lignocellulose Decay Capabilities.</title>
        <authorList>
            <person name="Nagy L.G."/>
            <person name="Riley R."/>
            <person name="Tritt A."/>
            <person name="Adam C."/>
            <person name="Daum C."/>
            <person name="Floudas D."/>
            <person name="Sun H."/>
            <person name="Yadav J.S."/>
            <person name="Pangilinan J."/>
            <person name="Larsson K.H."/>
            <person name="Matsuura K."/>
            <person name="Barry K."/>
            <person name="Labutti K."/>
            <person name="Kuo R."/>
            <person name="Ohm R.A."/>
            <person name="Bhattacharya S.S."/>
            <person name="Shirouzu T."/>
            <person name="Yoshinaga Y."/>
            <person name="Martin F.M."/>
            <person name="Grigoriev I.V."/>
            <person name="Hibbett D.S."/>
        </authorList>
    </citation>
    <scope>NUCLEOTIDE SEQUENCE [LARGE SCALE GENOMIC DNA]</scope>
    <source>
        <strain evidence="3 4">CBS 109695</strain>
    </source>
</reference>
<feature type="domain" description="DUF6532" evidence="2">
    <location>
        <begin position="91"/>
        <end position="276"/>
    </location>
</feature>
<evidence type="ECO:0000313" key="3">
    <source>
        <dbReference type="EMBL" id="KZP25629.1"/>
    </source>
</evidence>
<proteinExistence type="predicted"/>
<dbReference type="Pfam" id="PF20149">
    <property type="entry name" value="DUF6532"/>
    <property type="match status" value="1"/>
</dbReference>
<feature type="compositionally biased region" description="Basic and acidic residues" evidence="1">
    <location>
        <begin position="1"/>
        <end position="10"/>
    </location>
</feature>
<protein>
    <recommendedName>
        <fullName evidence="2">DUF6532 domain-containing protein</fullName>
    </recommendedName>
</protein>
<dbReference type="InterPro" id="IPR045341">
    <property type="entry name" value="DUF6532"/>
</dbReference>
<keyword evidence="4" id="KW-1185">Reference proteome</keyword>
<dbReference type="EMBL" id="KV417519">
    <property type="protein sequence ID" value="KZP25629.1"/>
    <property type="molecule type" value="Genomic_DNA"/>
</dbReference>
<dbReference type="Proteomes" id="UP000076532">
    <property type="component" value="Unassembled WGS sequence"/>
</dbReference>
<evidence type="ECO:0000256" key="1">
    <source>
        <dbReference type="SAM" id="MobiDB-lite"/>
    </source>
</evidence>
<name>A0A166P299_9AGAM</name>